<dbReference type="PANTHER" id="PTHR30098">
    <property type="entry name" value="LEUCYL/PHENYLALANYL-TRNA--PROTEIN TRANSFERASE"/>
    <property type="match status" value="1"/>
</dbReference>
<comment type="catalytic activity">
    <reaction evidence="4">
        <text>L-phenylalanyl-tRNA(Phe) + an N-terminal L-alpha-aminoacyl-[protein] = an N-terminal L-phenylalanyl-L-alpha-aminoacyl-[protein] + tRNA(Phe)</text>
        <dbReference type="Rhea" id="RHEA:43632"/>
        <dbReference type="Rhea" id="RHEA-COMP:9668"/>
        <dbReference type="Rhea" id="RHEA-COMP:9699"/>
        <dbReference type="Rhea" id="RHEA-COMP:10636"/>
        <dbReference type="Rhea" id="RHEA-COMP:10637"/>
        <dbReference type="ChEBI" id="CHEBI:78442"/>
        <dbReference type="ChEBI" id="CHEBI:78531"/>
        <dbReference type="ChEBI" id="CHEBI:78597"/>
        <dbReference type="ChEBI" id="CHEBI:83561"/>
        <dbReference type="EC" id="2.3.2.6"/>
    </reaction>
</comment>
<comment type="caution">
    <text evidence="5">The sequence shown here is derived from an EMBL/GenBank/DDBJ whole genome shotgun (WGS) entry which is preliminary data.</text>
</comment>
<reference evidence="5 6" key="1">
    <citation type="submission" date="2024-09" db="EMBL/GenBank/DDBJ databases">
        <authorList>
            <person name="Sun Q."/>
            <person name="Mori K."/>
        </authorList>
    </citation>
    <scope>NUCLEOTIDE SEQUENCE [LARGE SCALE GENOMIC DNA]</scope>
    <source>
        <strain evidence="5 6">TBRC 5777</strain>
    </source>
</reference>
<proteinExistence type="inferred from homology"/>
<dbReference type="Pfam" id="PF03588">
    <property type="entry name" value="Leu_Phe_trans"/>
    <property type="match status" value="1"/>
</dbReference>
<dbReference type="InterPro" id="IPR004616">
    <property type="entry name" value="Leu/Phe-tRNA_Trfase"/>
</dbReference>
<evidence type="ECO:0000313" key="5">
    <source>
        <dbReference type="EMBL" id="MFC0408000.1"/>
    </source>
</evidence>
<evidence type="ECO:0000256" key="1">
    <source>
        <dbReference type="ARBA" id="ARBA00022490"/>
    </source>
</evidence>
<dbReference type="GO" id="GO:0008914">
    <property type="term" value="F:leucyl-tRNA--protein transferase activity"/>
    <property type="evidence" value="ECO:0007669"/>
    <property type="project" value="UniProtKB-EC"/>
</dbReference>
<gene>
    <name evidence="4 5" type="primary">aat</name>
    <name evidence="5" type="ORF">ACFFGY_07035</name>
</gene>
<keyword evidence="6" id="KW-1185">Reference proteome</keyword>
<keyword evidence="3 4" id="KW-0012">Acyltransferase</keyword>
<sequence length="223" mass="24785">MSRPSAVITPELVLRAYAAGLFPMAEGRRSSRLFWLDPEQRGILPLDHFHLPRRLARTVNNAGFQVKADQDFSSVVQGCAEPAPGREDSWINPEVERLFNSLHYLGHAHSIEVYRDGLLVGGLYGVRIGSAFFGESMFSREREASKVALVHLVVRLRRGGFTLLDTQFLTAHLRQFGAIEIPQADYKARLGLALRTLARWEPDLTSAALSEEVAAIRSSGSDD</sequence>
<comment type="catalytic activity">
    <reaction evidence="4">
        <text>N-terminal L-lysyl-[protein] + L-leucyl-tRNA(Leu) = N-terminal L-leucyl-L-lysyl-[protein] + tRNA(Leu) + H(+)</text>
        <dbReference type="Rhea" id="RHEA:12340"/>
        <dbReference type="Rhea" id="RHEA-COMP:9613"/>
        <dbReference type="Rhea" id="RHEA-COMP:9622"/>
        <dbReference type="Rhea" id="RHEA-COMP:12670"/>
        <dbReference type="Rhea" id="RHEA-COMP:12671"/>
        <dbReference type="ChEBI" id="CHEBI:15378"/>
        <dbReference type="ChEBI" id="CHEBI:65249"/>
        <dbReference type="ChEBI" id="CHEBI:78442"/>
        <dbReference type="ChEBI" id="CHEBI:78494"/>
        <dbReference type="ChEBI" id="CHEBI:133043"/>
        <dbReference type="EC" id="2.3.2.6"/>
    </reaction>
</comment>
<dbReference type="RefSeq" id="WP_377043737.1">
    <property type="nucleotide sequence ID" value="NZ_JBHLUN010000005.1"/>
</dbReference>
<dbReference type="EC" id="2.3.2.6" evidence="4"/>
<comment type="similarity">
    <text evidence="4">Belongs to the L/F-transferase family.</text>
</comment>
<dbReference type="HAMAP" id="MF_00688">
    <property type="entry name" value="Leu_Phe_trans"/>
    <property type="match status" value="1"/>
</dbReference>
<organism evidence="5 6">
    <name type="scientific">Roseomonas elaeocarpi</name>
    <dbReference type="NCBI Taxonomy" id="907779"/>
    <lineage>
        <taxon>Bacteria</taxon>
        <taxon>Pseudomonadati</taxon>
        <taxon>Pseudomonadota</taxon>
        <taxon>Alphaproteobacteria</taxon>
        <taxon>Acetobacterales</taxon>
        <taxon>Roseomonadaceae</taxon>
        <taxon>Roseomonas</taxon>
    </lineage>
</organism>
<comment type="function">
    <text evidence="4">Functions in the N-end rule pathway of protein degradation where it conjugates Leu, Phe and, less efficiently, Met from aminoacyl-tRNAs to the N-termini of proteins containing an N-terminal arginine or lysine.</text>
</comment>
<dbReference type="SUPFAM" id="SSF55729">
    <property type="entry name" value="Acyl-CoA N-acyltransferases (Nat)"/>
    <property type="match status" value="1"/>
</dbReference>
<dbReference type="PANTHER" id="PTHR30098:SF2">
    <property type="entry name" value="LEUCYL_PHENYLALANYL-TRNA--PROTEIN TRANSFERASE"/>
    <property type="match status" value="1"/>
</dbReference>
<accession>A0ABV6JQK5</accession>
<dbReference type="NCBIfam" id="TIGR00667">
    <property type="entry name" value="aat"/>
    <property type="match status" value="1"/>
</dbReference>
<evidence type="ECO:0000256" key="3">
    <source>
        <dbReference type="ARBA" id="ARBA00023315"/>
    </source>
</evidence>
<name>A0ABV6JQK5_9PROT</name>
<protein>
    <recommendedName>
        <fullName evidence="4">Leucyl/phenylalanyl-tRNA--protein transferase</fullName>
        <ecNumber evidence="4">2.3.2.6</ecNumber>
    </recommendedName>
    <alternativeName>
        <fullName evidence="4">L/F-transferase</fullName>
    </alternativeName>
    <alternativeName>
        <fullName evidence="4">Leucyltransferase</fullName>
    </alternativeName>
    <alternativeName>
        <fullName evidence="4">Phenyalanyltransferase</fullName>
    </alternativeName>
</protein>
<evidence type="ECO:0000313" key="6">
    <source>
        <dbReference type="Proteomes" id="UP001589865"/>
    </source>
</evidence>
<keyword evidence="1 4" id="KW-0963">Cytoplasm</keyword>
<keyword evidence="2 4" id="KW-0808">Transferase</keyword>
<dbReference type="EMBL" id="JBHLUN010000005">
    <property type="protein sequence ID" value="MFC0408000.1"/>
    <property type="molecule type" value="Genomic_DNA"/>
</dbReference>
<dbReference type="Gene3D" id="3.40.630.70">
    <property type="entry name" value="Leucyl/phenylalanyl-tRNA-protein transferase, C-terminal domain"/>
    <property type="match status" value="1"/>
</dbReference>
<evidence type="ECO:0000256" key="2">
    <source>
        <dbReference type="ARBA" id="ARBA00022679"/>
    </source>
</evidence>
<evidence type="ECO:0000256" key="4">
    <source>
        <dbReference type="HAMAP-Rule" id="MF_00688"/>
    </source>
</evidence>
<dbReference type="InterPro" id="IPR016181">
    <property type="entry name" value="Acyl_CoA_acyltransferase"/>
</dbReference>
<comment type="subcellular location">
    <subcellularLocation>
        <location evidence="4">Cytoplasm</location>
    </subcellularLocation>
</comment>
<comment type="catalytic activity">
    <reaction evidence="4">
        <text>N-terminal L-arginyl-[protein] + L-leucyl-tRNA(Leu) = N-terminal L-leucyl-L-arginyl-[protein] + tRNA(Leu) + H(+)</text>
        <dbReference type="Rhea" id="RHEA:50416"/>
        <dbReference type="Rhea" id="RHEA-COMP:9613"/>
        <dbReference type="Rhea" id="RHEA-COMP:9622"/>
        <dbReference type="Rhea" id="RHEA-COMP:12672"/>
        <dbReference type="Rhea" id="RHEA-COMP:12673"/>
        <dbReference type="ChEBI" id="CHEBI:15378"/>
        <dbReference type="ChEBI" id="CHEBI:64719"/>
        <dbReference type="ChEBI" id="CHEBI:78442"/>
        <dbReference type="ChEBI" id="CHEBI:78494"/>
        <dbReference type="ChEBI" id="CHEBI:133044"/>
        <dbReference type="EC" id="2.3.2.6"/>
    </reaction>
</comment>
<dbReference type="Proteomes" id="UP001589865">
    <property type="component" value="Unassembled WGS sequence"/>
</dbReference>
<dbReference type="InterPro" id="IPR042203">
    <property type="entry name" value="Leu/Phe-tRNA_Trfase_C"/>
</dbReference>